<organism evidence="1 2">
    <name type="scientific">Cylindrospermopsis curvispora GIHE-G1</name>
    <dbReference type="NCBI Taxonomy" id="2666332"/>
    <lineage>
        <taxon>Bacteria</taxon>
        <taxon>Bacillati</taxon>
        <taxon>Cyanobacteriota</taxon>
        <taxon>Cyanophyceae</taxon>
        <taxon>Nostocales</taxon>
        <taxon>Aphanizomenonaceae</taxon>
        <taxon>Cylindrospermopsis</taxon>
    </lineage>
</organism>
<protein>
    <submittedName>
        <fullName evidence="1">Uncharacterized protein</fullName>
    </submittedName>
</protein>
<dbReference type="KEGG" id="ccur:IAR63_13690"/>
<dbReference type="EMBL" id="CP060822">
    <property type="protein sequence ID" value="QNP28902.1"/>
    <property type="molecule type" value="Genomic_DNA"/>
</dbReference>
<evidence type="ECO:0000313" key="2">
    <source>
        <dbReference type="Proteomes" id="UP000516013"/>
    </source>
</evidence>
<gene>
    <name evidence="1" type="ORF">IAR63_13690</name>
</gene>
<keyword evidence="2" id="KW-1185">Reference proteome</keyword>
<reference evidence="1 2" key="1">
    <citation type="submission" date="2020-08" db="EMBL/GenBank/DDBJ databases">
        <title>Complete genome sequence of Raphidiopsis curvispora isolated from drinking water reservoir in South Korea.</title>
        <authorList>
            <person name="Jeong J."/>
        </authorList>
    </citation>
    <scope>NUCLEOTIDE SEQUENCE [LARGE SCALE GENOMIC DNA]</scope>
    <source>
        <strain evidence="1 2">GIHE-G1</strain>
    </source>
</reference>
<name>A0A7H0EYN6_9CYAN</name>
<accession>A0A7H0EYN6</accession>
<sequence length="89" mass="9422">MNVGMGDRAALPAGARITIHTGDCEAHPTGDCAALPLGDREGLATWRLSVGETGNQFPVSKRKSVENRLVLSVGLRDPNNPTGYTAIFM</sequence>
<proteinExistence type="predicted"/>
<dbReference type="Proteomes" id="UP000516013">
    <property type="component" value="Chromosome"/>
</dbReference>
<dbReference type="AlphaFoldDB" id="A0A7H0EYN6"/>
<evidence type="ECO:0000313" key="1">
    <source>
        <dbReference type="EMBL" id="QNP28902.1"/>
    </source>
</evidence>
<dbReference type="RefSeq" id="WP_187705642.1">
    <property type="nucleotide sequence ID" value="NZ_CP060822.1"/>
</dbReference>